<sequence>MAGYFTDRTPNITRNVMRFCTHCAIKGLNHHDD</sequence>
<dbReference type="EMBL" id="JH657957">
    <property type="protein sequence ID" value="EXM19968.1"/>
    <property type="molecule type" value="Genomic_DNA"/>
</dbReference>
<gene>
    <name evidence="1" type="ORF">FOTG_11995</name>
</gene>
<evidence type="ECO:0000313" key="1">
    <source>
        <dbReference type="EMBL" id="EXM19968.1"/>
    </source>
</evidence>
<dbReference type="HOGENOM" id="CLU_3384769_0_0_1"/>
<name>X0L2A3_FUSOX</name>
<protein>
    <submittedName>
        <fullName evidence="1">Uncharacterized protein</fullName>
    </submittedName>
</protein>
<dbReference type="AlphaFoldDB" id="X0L2A3"/>
<dbReference type="Proteomes" id="UP000030701">
    <property type="component" value="Unassembled WGS sequence"/>
</dbReference>
<proteinExistence type="predicted"/>
<accession>X0L2A3</accession>
<reference evidence="1" key="1">
    <citation type="submission" date="2011-11" db="EMBL/GenBank/DDBJ databases">
        <title>The Genome Sequence of Fusarium oxysporum Cotton.</title>
        <authorList>
            <consortium name="The Broad Institute Genome Sequencing Platform"/>
            <person name="Ma L.-J."/>
            <person name="Gale L.R."/>
            <person name="Schwartz D.C."/>
            <person name="Zhou S."/>
            <person name="Corby-Kistler H."/>
            <person name="Young S.K."/>
            <person name="Zeng Q."/>
            <person name="Gargeya S."/>
            <person name="Fitzgerald M."/>
            <person name="Haas B."/>
            <person name="Abouelleil A."/>
            <person name="Alvarado L."/>
            <person name="Arachchi H.M."/>
            <person name="Berlin A."/>
            <person name="Brown A."/>
            <person name="Chapman S.B."/>
            <person name="Chen Z."/>
            <person name="Dunbar C."/>
            <person name="Freedman E."/>
            <person name="Gearin G."/>
            <person name="Goldberg J."/>
            <person name="Griggs A."/>
            <person name="Gujja S."/>
            <person name="Heiman D."/>
            <person name="Howarth C."/>
            <person name="Larson L."/>
            <person name="Lui A."/>
            <person name="MacDonald P.J.P."/>
            <person name="Montmayeur A."/>
            <person name="Murphy C."/>
            <person name="Neiman D."/>
            <person name="Pearson M."/>
            <person name="Priest M."/>
            <person name="Roberts A."/>
            <person name="Saif S."/>
            <person name="Shea T."/>
            <person name="Shenoy N."/>
            <person name="Sisk P."/>
            <person name="Stolte C."/>
            <person name="Sykes S."/>
            <person name="Wortman J."/>
            <person name="Nusbaum C."/>
            <person name="Birren B."/>
        </authorList>
    </citation>
    <scope>NUCLEOTIDE SEQUENCE [LARGE SCALE GENOMIC DNA]</scope>
    <source>
        <strain evidence="1">25433</strain>
    </source>
</reference>
<reference evidence="1" key="2">
    <citation type="submission" date="2012-05" db="EMBL/GenBank/DDBJ databases">
        <title>The Genome Annotation of Fusarium oxysporum Cotton.</title>
        <authorList>
            <consortium name="The Broad Institute Genomics Platform"/>
            <person name="Ma L.-J."/>
            <person name="Corby-Kistler H."/>
            <person name="Broz K."/>
            <person name="Gale L.R."/>
            <person name="Jonkers W."/>
            <person name="O'Donnell K."/>
            <person name="Ploetz R."/>
            <person name="Steinberg C."/>
            <person name="Schwartz D.C."/>
            <person name="VanEtten H."/>
            <person name="Zhou S."/>
            <person name="Young S.K."/>
            <person name="Zeng Q."/>
            <person name="Gargeya S."/>
            <person name="Fitzgerald M."/>
            <person name="Abouelleil A."/>
            <person name="Alvarado L."/>
            <person name="Chapman S.B."/>
            <person name="Gainer-Dewar J."/>
            <person name="Goldberg J."/>
            <person name="Griggs A."/>
            <person name="Gujja S."/>
            <person name="Hansen M."/>
            <person name="Howarth C."/>
            <person name="Imamovic A."/>
            <person name="Ireland A."/>
            <person name="Larimer J."/>
            <person name="McCowan C."/>
            <person name="Murphy C."/>
            <person name="Pearson M."/>
            <person name="Poon T.W."/>
            <person name="Priest M."/>
            <person name="Roberts A."/>
            <person name="Saif S."/>
            <person name="Shea T."/>
            <person name="Sykes S."/>
            <person name="Wortman J."/>
            <person name="Nusbaum C."/>
            <person name="Birren B."/>
        </authorList>
    </citation>
    <scope>NUCLEOTIDE SEQUENCE</scope>
    <source>
        <strain evidence="1">25433</strain>
    </source>
</reference>
<organism evidence="1">
    <name type="scientific">Fusarium oxysporum f. sp. vasinfectum 25433</name>
    <dbReference type="NCBI Taxonomy" id="1089449"/>
    <lineage>
        <taxon>Eukaryota</taxon>
        <taxon>Fungi</taxon>
        <taxon>Dikarya</taxon>
        <taxon>Ascomycota</taxon>
        <taxon>Pezizomycotina</taxon>
        <taxon>Sordariomycetes</taxon>
        <taxon>Hypocreomycetidae</taxon>
        <taxon>Hypocreales</taxon>
        <taxon>Nectriaceae</taxon>
        <taxon>Fusarium</taxon>
        <taxon>Fusarium oxysporum species complex</taxon>
    </lineage>
</organism>